<dbReference type="CDD" id="cd06185">
    <property type="entry name" value="PDR_like"/>
    <property type="match status" value="1"/>
</dbReference>
<dbReference type="GO" id="GO:0046872">
    <property type="term" value="F:metal ion binding"/>
    <property type="evidence" value="ECO:0007669"/>
    <property type="project" value="UniProtKB-KW"/>
</dbReference>
<dbReference type="InterPro" id="IPR017938">
    <property type="entry name" value="Riboflavin_synthase-like_b-brl"/>
</dbReference>
<dbReference type="PROSITE" id="PS51085">
    <property type="entry name" value="2FE2S_FER_2"/>
    <property type="match status" value="1"/>
</dbReference>
<dbReference type="CDD" id="cd00207">
    <property type="entry name" value="fer2"/>
    <property type="match status" value="1"/>
</dbReference>
<organism evidence="9 10">
    <name type="scientific">Vineibacter terrae</name>
    <dbReference type="NCBI Taxonomy" id="2586908"/>
    <lineage>
        <taxon>Bacteria</taxon>
        <taxon>Pseudomonadati</taxon>
        <taxon>Pseudomonadota</taxon>
        <taxon>Alphaproteobacteria</taxon>
        <taxon>Hyphomicrobiales</taxon>
        <taxon>Vineibacter</taxon>
    </lineage>
</organism>
<dbReference type="PANTHER" id="PTHR47354">
    <property type="entry name" value="NADH OXIDOREDUCTASE HCR"/>
    <property type="match status" value="1"/>
</dbReference>
<name>A0A5C8PI74_9HYPH</name>
<dbReference type="GO" id="GO:0051537">
    <property type="term" value="F:2 iron, 2 sulfur cluster binding"/>
    <property type="evidence" value="ECO:0007669"/>
    <property type="project" value="UniProtKB-KW"/>
</dbReference>
<dbReference type="Gene3D" id="2.40.30.10">
    <property type="entry name" value="Translation factors"/>
    <property type="match status" value="1"/>
</dbReference>
<dbReference type="AlphaFoldDB" id="A0A5C8PI74"/>
<dbReference type="InterPro" id="IPR050415">
    <property type="entry name" value="MRET"/>
</dbReference>
<gene>
    <name evidence="9" type="ORF">FHP25_21305</name>
</gene>
<dbReference type="EMBL" id="VDUZ01000025">
    <property type="protein sequence ID" value="TXL73503.1"/>
    <property type="molecule type" value="Genomic_DNA"/>
</dbReference>
<dbReference type="PROSITE" id="PS00197">
    <property type="entry name" value="2FE2S_FER_1"/>
    <property type="match status" value="1"/>
</dbReference>
<evidence type="ECO:0000313" key="9">
    <source>
        <dbReference type="EMBL" id="TXL73503.1"/>
    </source>
</evidence>
<keyword evidence="1" id="KW-0285">Flavoprotein</keyword>
<dbReference type="InterPro" id="IPR036010">
    <property type="entry name" value="2Fe-2S_ferredoxin-like_sf"/>
</dbReference>
<evidence type="ECO:0000256" key="6">
    <source>
        <dbReference type="ARBA" id="ARBA00023014"/>
    </source>
</evidence>
<accession>A0A5C8PI74</accession>
<feature type="domain" description="FAD-binding FR-type" evidence="8">
    <location>
        <begin position="1"/>
        <end position="98"/>
    </location>
</feature>
<dbReference type="Pfam" id="PF00175">
    <property type="entry name" value="NAD_binding_1"/>
    <property type="match status" value="1"/>
</dbReference>
<proteinExistence type="predicted"/>
<dbReference type="PRINTS" id="PR00409">
    <property type="entry name" value="PHDIOXRDTASE"/>
</dbReference>
<dbReference type="PROSITE" id="PS51384">
    <property type="entry name" value="FAD_FR"/>
    <property type="match status" value="1"/>
</dbReference>
<dbReference type="Gene3D" id="3.10.20.30">
    <property type="match status" value="1"/>
</dbReference>
<dbReference type="InterPro" id="IPR001041">
    <property type="entry name" value="2Fe-2S_ferredoxin-type"/>
</dbReference>
<dbReference type="SUPFAM" id="SSF52343">
    <property type="entry name" value="Ferredoxin reductase-like, C-terminal NADP-linked domain"/>
    <property type="match status" value="1"/>
</dbReference>
<keyword evidence="5" id="KW-0408">Iron</keyword>
<dbReference type="InterPro" id="IPR001433">
    <property type="entry name" value="OxRdtase_FAD/NAD-bd"/>
</dbReference>
<keyword evidence="2" id="KW-0001">2Fe-2S</keyword>
<dbReference type="Proteomes" id="UP000321638">
    <property type="component" value="Unassembled WGS sequence"/>
</dbReference>
<dbReference type="InterPro" id="IPR006058">
    <property type="entry name" value="2Fe2S_fd_BS"/>
</dbReference>
<dbReference type="GO" id="GO:0016491">
    <property type="term" value="F:oxidoreductase activity"/>
    <property type="evidence" value="ECO:0007669"/>
    <property type="project" value="UniProtKB-KW"/>
</dbReference>
<reference evidence="9 10" key="1">
    <citation type="submission" date="2019-06" db="EMBL/GenBank/DDBJ databases">
        <title>New taxonomy in bacterial strain CC-CFT640, isolated from vineyard.</title>
        <authorList>
            <person name="Lin S.-Y."/>
            <person name="Tsai C.-F."/>
            <person name="Young C.-C."/>
        </authorList>
    </citation>
    <scope>NUCLEOTIDE SEQUENCE [LARGE SCALE GENOMIC DNA]</scope>
    <source>
        <strain evidence="9 10">CC-CFT640</strain>
    </source>
</reference>
<dbReference type="Gene3D" id="3.40.50.80">
    <property type="entry name" value="Nucleotide-binding domain of ferredoxin-NADP reductase (FNR) module"/>
    <property type="match status" value="1"/>
</dbReference>
<evidence type="ECO:0000259" key="8">
    <source>
        <dbReference type="PROSITE" id="PS51384"/>
    </source>
</evidence>
<evidence type="ECO:0000256" key="1">
    <source>
        <dbReference type="ARBA" id="ARBA00022630"/>
    </source>
</evidence>
<keyword evidence="4" id="KW-0560">Oxidoreductase</keyword>
<evidence type="ECO:0000259" key="7">
    <source>
        <dbReference type="PROSITE" id="PS51085"/>
    </source>
</evidence>
<protein>
    <submittedName>
        <fullName evidence="9">Oxidoreductase</fullName>
    </submittedName>
</protein>
<dbReference type="SUPFAM" id="SSF63380">
    <property type="entry name" value="Riboflavin synthase domain-like"/>
    <property type="match status" value="1"/>
</dbReference>
<keyword evidence="6" id="KW-0411">Iron-sulfur</keyword>
<sequence>MRLATIIFGGEGSNLFELRRPDGGVVPPFTAGAHVDLHLADGLVRQYSIANAPAERDRYLLGIKREAQGRGGSRFVHDTVKVGAILKVGLPRNNFPLVEAAASSVFVAGGIGITPIRSMVHRAQAIGQDWRLHYAVRRRPEAVFAAELLSLGDRVHLHVDDENDGRLLDLPAVVAAAPAGAHLYCCGPAPMMATFKAAAAGAVPAERTHLEYFTSDTAPAVQGGFVVALARSGRRIVVPPGTSILEVLRAAGLRVQAACEQGVCGTCETQVLEGTPDHRDMILSDDEKAGGRSMMICCSGSRSEVLVLDL</sequence>
<dbReference type="PANTHER" id="PTHR47354:SF1">
    <property type="entry name" value="CARNITINE MONOOXYGENASE REDUCTASE SUBUNIT"/>
    <property type="match status" value="1"/>
</dbReference>
<evidence type="ECO:0000256" key="4">
    <source>
        <dbReference type="ARBA" id="ARBA00023002"/>
    </source>
</evidence>
<keyword evidence="10" id="KW-1185">Reference proteome</keyword>
<dbReference type="InterPro" id="IPR039261">
    <property type="entry name" value="FNR_nucleotide-bd"/>
</dbReference>
<dbReference type="Pfam" id="PF00111">
    <property type="entry name" value="Fer2"/>
    <property type="match status" value="1"/>
</dbReference>
<evidence type="ECO:0000256" key="2">
    <source>
        <dbReference type="ARBA" id="ARBA00022714"/>
    </source>
</evidence>
<comment type="caution">
    <text evidence="9">The sequence shown here is derived from an EMBL/GenBank/DDBJ whole genome shotgun (WGS) entry which is preliminary data.</text>
</comment>
<evidence type="ECO:0000313" key="10">
    <source>
        <dbReference type="Proteomes" id="UP000321638"/>
    </source>
</evidence>
<dbReference type="SUPFAM" id="SSF54292">
    <property type="entry name" value="2Fe-2S ferredoxin-like"/>
    <property type="match status" value="1"/>
</dbReference>
<dbReference type="InterPro" id="IPR012675">
    <property type="entry name" value="Beta-grasp_dom_sf"/>
</dbReference>
<evidence type="ECO:0000256" key="5">
    <source>
        <dbReference type="ARBA" id="ARBA00023004"/>
    </source>
</evidence>
<dbReference type="InterPro" id="IPR017927">
    <property type="entry name" value="FAD-bd_FR_type"/>
</dbReference>
<keyword evidence="3" id="KW-0479">Metal-binding</keyword>
<feature type="domain" description="2Fe-2S ferredoxin-type" evidence="7">
    <location>
        <begin position="225"/>
        <end position="310"/>
    </location>
</feature>
<dbReference type="OrthoDB" id="9792185at2"/>
<evidence type="ECO:0000256" key="3">
    <source>
        <dbReference type="ARBA" id="ARBA00022723"/>
    </source>
</evidence>